<dbReference type="RefSeq" id="WP_075866278.1">
    <property type="nucleotide sequence ID" value="NZ_BDJL01000132.1"/>
</dbReference>
<dbReference type="STRING" id="661089.ciss_20410"/>
<evidence type="ECO:0000313" key="1">
    <source>
        <dbReference type="EMBL" id="GAV26108.1"/>
    </source>
</evidence>
<accession>A0A1L8D4L6</accession>
<dbReference type="EMBL" id="BDJL01000132">
    <property type="protein sequence ID" value="GAV26108.1"/>
    <property type="molecule type" value="Genomic_DNA"/>
</dbReference>
<gene>
    <name evidence="1" type="ORF">ciss_20410</name>
</gene>
<organism evidence="1 2">
    <name type="scientific">Carboxydothermus islandicus</name>
    <dbReference type="NCBI Taxonomy" id="661089"/>
    <lineage>
        <taxon>Bacteria</taxon>
        <taxon>Bacillati</taxon>
        <taxon>Bacillota</taxon>
        <taxon>Clostridia</taxon>
        <taxon>Thermoanaerobacterales</taxon>
        <taxon>Thermoanaerobacteraceae</taxon>
        <taxon>Carboxydothermus</taxon>
    </lineage>
</organism>
<proteinExistence type="predicted"/>
<name>A0A1L8D4L6_9THEO</name>
<evidence type="ECO:0000313" key="2">
    <source>
        <dbReference type="Proteomes" id="UP000187338"/>
    </source>
</evidence>
<comment type="caution">
    <text evidence="1">The sequence shown here is derived from an EMBL/GenBank/DDBJ whole genome shotgun (WGS) entry which is preliminary data.</text>
</comment>
<dbReference type="AlphaFoldDB" id="A0A1L8D4L6"/>
<dbReference type="OrthoDB" id="9794201at2"/>
<sequence length="155" mass="17991">MSQKQLNRFAVITKLIDGHITVKEAALCLELSERQIIRLKKGVLNEGPAFLIHKNKGRKPAHAISQDLVQKIVSLKKSNIYQRANFLHFQEILKEYEAISISSQKPSETKKNKPWIPPDSHYYKYGHKLIKKVTFEDSDRDILKMLEDIFLSKYA</sequence>
<keyword evidence="2" id="KW-1185">Reference proteome</keyword>
<reference evidence="2" key="1">
    <citation type="submission" date="2016-12" db="EMBL/GenBank/DDBJ databases">
        <title>Draft Genome Sequences od Carboxydothermus pertinax and islandicus, Hydrogenogenic Carboxydotrophic Bacteria.</title>
        <authorList>
            <person name="Fukuyama Y."/>
            <person name="Ohmae K."/>
            <person name="Yoneda Y."/>
            <person name="Yoshida T."/>
            <person name="Sako Y."/>
        </authorList>
    </citation>
    <scope>NUCLEOTIDE SEQUENCE [LARGE SCALE GENOMIC DNA]</scope>
    <source>
        <strain evidence="2">SET</strain>
    </source>
</reference>
<protein>
    <submittedName>
        <fullName evidence="1">Integrase</fullName>
    </submittedName>
</protein>
<dbReference type="Proteomes" id="UP000187338">
    <property type="component" value="Unassembled WGS sequence"/>
</dbReference>